<dbReference type="PATRIC" id="fig|1144316.3.peg.1021"/>
<dbReference type="PANTHER" id="PTHR11803:SF58">
    <property type="entry name" value="PROTEIN HMF1-RELATED"/>
    <property type="match status" value="1"/>
</dbReference>
<dbReference type="PROSITE" id="PS51257">
    <property type="entry name" value="PROKAR_LIPOPROTEIN"/>
    <property type="match status" value="1"/>
</dbReference>
<dbReference type="EMBL" id="AKJY01000014">
    <property type="protein sequence ID" value="EJL74276.1"/>
    <property type="molecule type" value="Genomic_DNA"/>
</dbReference>
<dbReference type="CDD" id="cd00448">
    <property type="entry name" value="YjgF_YER057c_UK114_family"/>
    <property type="match status" value="1"/>
</dbReference>
<comment type="caution">
    <text evidence="2">The sequence shown here is derived from an EMBL/GenBank/DDBJ whole genome shotgun (WGS) entry which is preliminary data.</text>
</comment>
<organism evidence="2 3">
    <name type="scientific">Chryseobacterium populi</name>
    <dbReference type="NCBI Taxonomy" id="1144316"/>
    <lineage>
        <taxon>Bacteria</taxon>
        <taxon>Pseudomonadati</taxon>
        <taxon>Bacteroidota</taxon>
        <taxon>Flavobacteriia</taxon>
        <taxon>Flavobacteriales</taxon>
        <taxon>Weeksellaceae</taxon>
        <taxon>Chryseobacterium group</taxon>
        <taxon>Chryseobacterium</taxon>
    </lineage>
</organism>
<name>J3CM32_9FLAO</name>
<dbReference type="GO" id="GO:0005829">
    <property type="term" value="C:cytosol"/>
    <property type="evidence" value="ECO:0007669"/>
    <property type="project" value="TreeGrafter"/>
</dbReference>
<dbReference type="GO" id="GO:0019239">
    <property type="term" value="F:deaminase activity"/>
    <property type="evidence" value="ECO:0007669"/>
    <property type="project" value="TreeGrafter"/>
</dbReference>
<dbReference type="Pfam" id="PF01042">
    <property type="entry name" value="Ribonuc_L-PSP"/>
    <property type="match status" value="1"/>
</dbReference>
<evidence type="ECO:0000313" key="3">
    <source>
        <dbReference type="Proteomes" id="UP000007509"/>
    </source>
</evidence>
<accession>J3CM32</accession>
<keyword evidence="3" id="KW-1185">Reference proteome</keyword>
<dbReference type="Proteomes" id="UP000007509">
    <property type="component" value="Unassembled WGS sequence"/>
</dbReference>
<comment type="similarity">
    <text evidence="1">Belongs to the RutC family.</text>
</comment>
<dbReference type="Gene3D" id="3.30.1330.40">
    <property type="entry name" value="RutC-like"/>
    <property type="match status" value="1"/>
</dbReference>
<protein>
    <submittedName>
        <fullName evidence="2">Putative translation initiation inhibitor, yjgF family</fullName>
    </submittedName>
</protein>
<dbReference type="SUPFAM" id="SSF55298">
    <property type="entry name" value="YjgF-like"/>
    <property type="match status" value="1"/>
</dbReference>
<proteinExistence type="inferred from homology"/>
<sequence>MTKIPTLICFVSLILASIGCKNDSDSKKQAEKPNQKTAIVKEKWHWDNTQKQNESAGYAQVVKAGNTIYISGIPTDDLSPEGIAKVYKALEKCLNSFGATSENVVKENLYTTDIETMKKYNDSRKEFYKGDFPAATWVQISRLYEPNAKLEIELIAQLSDASR</sequence>
<evidence type="ECO:0000256" key="1">
    <source>
        <dbReference type="ARBA" id="ARBA00010552"/>
    </source>
</evidence>
<dbReference type="InterPro" id="IPR035959">
    <property type="entry name" value="RutC-like_sf"/>
</dbReference>
<evidence type="ECO:0000313" key="2">
    <source>
        <dbReference type="EMBL" id="EJL74276.1"/>
    </source>
</evidence>
<dbReference type="InterPro" id="IPR006175">
    <property type="entry name" value="YjgF/YER057c/UK114"/>
</dbReference>
<gene>
    <name evidence="2" type="ORF">PMI13_01009</name>
</gene>
<dbReference type="PANTHER" id="PTHR11803">
    <property type="entry name" value="2-IMINOBUTANOATE/2-IMINOPROPANOATE DEAMINASE RIDA"/>
    <property type="match status" value="1"/>
</dbReference>
<dbReference type="AlphaFoldDB" id="J3CM32"/>
<dbReference type="OrthoDB" id="9799840at2"/>
<dbReference type="RefSeq" id="WP_007841278.1">
    <property type="nucleotide sequence ID" value="NZ_AKJY01000014.1"/>
</dbReference>
<reference evidence="2 3" key="1">
    <citation type="journal article" date="2012" name="J. Bacteriol.">
        <title>Twenty-one genome sequences from Pseudomonas species and 19 genome sequences from diverse bacteria isolated from the rhizosphere and endosphere of Populus deltoides.</title>
        <authorList>
            <person name="Brown S.D."/>
            <person name="Utturkar S.M."/>
            <person name="Klingeman D.M."/>
            <person name="Johnson C.M."/>
            <person name="Martin S.L."/>
            <person name="Land M.L."/>
            <person name="Lu T.Y."/>
            <person name="Schadt C.W."/>
            <person name="Doktycz M.J."/>
            <person name="Pelletier D.A."/>
        </authorList>
    </citation>
    <scope>NUCLEOTIDE SEQUENCE [LARGE SCALE GENOMIC DNA]</scope>
    <source>
        <strain evidence="2 3">CF314</strain>
    </source>
</reference>